<dbReference type="Proteomes" id="UP001172101">
    <property type="component" value="Unassembled WGS sequence"/>
</dbReference>
<dbReference type="EMBL" id="JAUIRO010000005">
    <property type="protein sequence ID" value="KAK0713229.1"/>
    <property type="molecule type" value="Genomic_DNA"/>
</dbReference>
<organism evidence="2 3">
    <name type="scientific">Lasiosphaeria miniovina</name>
    <dbReference type="NCBI Taxonomy" id="1954250"/>
    <lineage>
        <taxon>Eukaryota</taxon>
        <taxon>Fungi</taxon>
        <taxon>Dikarya</taxon>
        <taxon>Ascomycota</taxon>
        <taxon>Pezizomycotina</taxon>
        <taxon>Sordariomycetes</taxon>
        <taxon>Sordariomycetidae</taxon>
        <taxon>Sordariales</taxon>
        <taxon>Lasiosphaeriaceae</taxon>
        <taxon>Lasiosphaeria</taxon>
    </lineage>
</organism>
<name>A0AA40ACG6_9PEZI</name>
<dbReference type="PANTHER" id="PTHR10622">
    <property type="entry name" value="HET DOMAIN-CONTAINING PROTEIN"/>
    <property type="match status" value="1"/>
</dbReference>
<feature type="domain" description="Heterokaryon incompatibility" evidence="1">
    <location>
        <begin position="42"/>
        <end position="100"/>
    </location>
</feature>
<evidence type="ECO:0000313" key="3">
    <source>
        <dbReference type="Proteomes" id="UP001172101"/>
    </source>
</evidence>
<dbReference type="PANTHER" id="PTHR10622:SF12">
    <property type="entry name" value="HET DOMAIN-CONTAINING PROTEIN"/>
    <property type="match status" value="1"/>
</dbReference>
<evidence type="ECO:0000313" key="2">
    <source>
        <dbReference type="EMBL" id="KAK0713229.1"/>
    </source>
</evidence>
<dbReference type="GeneID" id="85327323"/>
<reference evidence="2" key="1">
    <citation type="submission" date="2023-06" db="EMBL/GenBank/DDBJ databases">
        <title>Genome-scale phylogeny and comparative genomics of the fungal order Sordariales.</title>
        <authorList>
            <consortium name="Lawrence Berkeley National Laboratory"/>
            <person name="Hensen N."/>
            <person name="Bonometti L."/>
            <person name="Westerberg I."/>
            <person name="Brannstrom I.O."/>
            <person name="Guillou S."/>
            <person name="Cros-Aarteil S."/>
            <person name="Calhoun S."/>
            <person name="Haridas S."/>
            <person name="Kuo A."/>
            <person name="Mondo S."/>
            <person name="Pangilinan J."/>
            <person name="Riley R."/>
            <person name="LaButti K."/>
            <person name="Andreopoulos B."/>
            <person name="Lipzen A."/>
            <person name="Chen C."/>
            <person name="Yanf M."/>
            <person name="Daum C."/>
            <person name="Ng V."/>
            <person name="Clum A."/>
            <person name="Steindorff A."/>
            <person name="Ohm R."/>
            <person name="Martin F."/>
            <person name="Silar P."/>
            <person name="Natvig D."/>
            <person name="Lalanne C."/>
            <person name="Gautier V."/>
            <person name="Ament-velasquez S.L."/>
            <person name="Kruys A."/>
            <person name="Hutchinson M.I."/>
            <person name="Powell A.J."/>
            <person name="Barry K."/>
            <person name="Miller A.N."/>
            <person name="Grigoriev I.V."/>
            <person name="Debuchy R."/>
            <person name="Gladieux P."/>
            <person name="Thoren M.H."/>
            <person name="Johannesson H."/>
        </authorList>
    </citation>
    <scope>NUCLEOTIDE SEQUENCE</scope>
    <source>
        <strain evidence="2">SMH2392-1A</strain>
    </source>
</reference>
<sequence length="255" mass="28849">MKTSRSHSRAISSSGGDELSLQDFSNYQQRQQHEHKNGFLKIQSCCARALSDGYAYAWIDTVCIDERSSAEITEAINSMYHWYAKAAVCYAYLEDLASEKESVPLSSDLKRCRWFTRSWTLQELIAPKTVIFFNKSWDVIGERKHLAHQLSSITGIDCKALLGNPIRMFSIASRISWASRRETTRAEDLGYCLLGIFGINMPLLYGEGGQRAFFRLQHEILCNSNNQSIFAWSIPQSSLGTASLWSPLTSSPSFF</sequence>
<dbReference type="RefSeq" id="XP_060294552.1">
    <property type="nucleotide sequence ID" value="XM_060444053.1"/>
</dbReference>
<proteinExistence type="predicted"/>
<protein>
    <recommendedName>
        <fullName evidence="1">Heterokaryon incompatibility domain-containing protein</fullName>
    </recommendedName>
</protein>
<dbReference type="InterPro" id="IPR010730">
    <property type="entry name" value="HET"/>
</dbReference>
<dbReference type="Pfam" id="PF06985">
    <property type="entry name" value="HET"/>
    <property type="match status" value="1"/>
</dbReference>
<gene>
    <name evidence="2" type="ORF">B0T26DRAFT_742034</name>
</gene>
<evidence type="ECO:0000259" key="1">
    <source>
        <dbReference type="Pfam" id="PF06985"/>
    </source>
</evidence>
<dbReference type="AlphaFoldDB" id="A0AA40ACG6"/>
<comment type="caution">
    <text evidence="2">The sequence shown here is derived from an EMBL/GenBank/DDBJ whole genome shotgun (WGS) entry which is preliminary data.</text>
</comment>
<keyword evidence="3" id="KW-1185">Reference proteome</keyword>
<accession>A0AA40ACG6</accession>